<organism evidence="2">
    <name type="scientific">marine sediment metagenome</name>
    <dbReference type="NCBI Taxonomy" id="412755"/>
    <lineage>
        <taxon>unclassified sequences</taxon>
        <taxon>metagenomes</taxon>
        <taxon>ecological metagenomes</taxon>
    </lineage>
</organism>
<evidence type="ECO:0000313" key="2">
    <source>
        <dbReference type="EMBL" id="KKN82816.1"/>
    </source>
</evidence>
<feature type="region of interest" description="Disordered" evidence="1">
    <location>
        <begin position="1"/>
        <end position="32"/>
    </location>
</feature>
<accession>A0A0F9WAS5</accession>
<protein>
    <submittedName>
        <fullName evidence="2">Uncharacterized protein</fullName>
    </submittedName>
</protein>
<dbReference type="AlphaFoldDB" id="A0A0F9WAS5"/>
<name>A0A0F9WAS5_9ZZZZ</name>
<evidence type="ECO:0000256" key="1">
    <source>
        <dbReference type="SAM" id="MobiDB-lite"/>
    </source>
</evidence>
<feature type="non-terminal residue" evidence="2">
    <location>
        <position position="1"/>
    </location>
</feature>
<dbReference type="EMBL" id="LAZR01000195">
    <property type="protein sequence ID" value="KKN82816.1"/>
    <property type="molecule type" value="Genomic_DNA"/>
</dbReference>
<dbReference type="Gene3D" id="2.60.120.40">
    <property type="match status" value="1"/>
</dbReference>
<comment type="caution">
    <text evidence="2">The sequence shown here is derived from an EMBL/GenBank/DDBJ whole genome shotgun (WGS) entry which is preliminary data.</text>
</comment>
<reference evidence="2" key="1">
    <citation type="journal article" date="2015" name="Nature">
        <title>Complex archaea that bridge the gap between prokaryotes and eukaryotes.</title>
        <authorList>
            <person name="Spang A."/>
            <person name="Saw J.H."/>
            <person name="Jorgensen S.L."/>
            <person name="Zaremba-Niedzwiedzka K."/>
            <person name="Martijn J."/>
            <person name="Lind A.E."/>
            <person name="van Eijk R."/>
            <person name="Schleper C."/>
            <person name="Guy L."/>
            <person name="Ettema T.J."/>
        </authorList>
    </citation>
    <scope>NUCLEOTIDE SEQUENCE</scope>
</reference>
<gene>
    <name evidence="2" type="ORF">LCGC14_0306400</name>
</gene>
<feature type="compositionally biased region" description="Gly residues" evidence="1">
    <location>
        <begin position="1"/>
        <end position="22"/>
    </location>
</feature>
<dbReference type="InterPro" id="IPR008983">
    <property type="entry name" value="Tumour_necrosis_fac-like_dom"/>
</dbReference>
<sequence length="319" mass="33133">KTTHYGGIGGGGGEISLQGGQGRDAANDPSGYAPVLLQSNGGNVGLGINSPDSALHIKAGTSGTVGSHAAGQLIIQSPTNSLSANVVITAYESDANGNPDQQLWYLGSSSGSNSNITLLNRRNALLTLGTNGTTQMTILGNGNVGIGTLSPNEKLEVNGNVQFLGDLVFQGAGSGLPYGECYGDAIAWTQVAVQNTWYKVSDSDMVTDELNLMTHDGNGKLTLEKAGVYLVSYSFVWESPRANEHTEFGISVDGAGTPHMASHIRTESKFANVEQQQSHSTLITITAGQTIEGVIRTVDSGNPTLTVDDLHIVAVMIGS</sequence>
<proteinExistence type="predicted"/>